<evidence type="ECO:0000313" key="2">
    <source>
        <dbReference type="Proteomes" id="UP001489719"/>
    </source>
</evidence>
<keyword evidence="2" id="KW-1185">Reference proteome</keyword>
<protein>
    <submittedName>
        <fullName evidence="1">Major facilitator superfamily domain-containing protein</fullName>
    </submittedName>
</protein>
<accession>A0ACC3TVZ3</accession>
<dbReference type="Proteomes" id="UP001489719">
    <property type="component" value="Unassembled WGS sequence"/>
</dbReference>
<name>A0ACC3TVZ3_9ASCO</name>
<organism evidence="1 2">
    <name type="scientific">Lipomyces orientalis</name>
    <dbReference type="NCBI Taxonomy" id="1233043"/>
    <lineage>
        <taxon>Eukaryota</taxon>
        <taxon>Fungi</taxon>
        <taxon>Dikarya</taxon>
        <taxon>Ascomycota</taxon>
        <taxon>Saccharomycotina</taxon>
        <taxon>Lipomycetes</taxon>
        <taxon>Lipomycetales</taxon>
        <taxon>Lipomycetaceae</taxon>
        <taxon>Lipomyces</taxon>
    </lineage>
</organism>
<sequence length="492" mass="52611">MKIPLSFNRRHSFSSITAPLLSRTGAIGEDDDGTVPIVRSQTTADGYYDSKLRRGFNDLIRFRSAASVATYNTLNSFFFEHIDEEAYLPDIGLRPWLAALGGFCAQFCSFGYMNVIGLFQTYYETHQLVDLSPSTISWIGSIQTFILAFGGLFCGRICDMYGPRWLTVPGCLLLTLGVCMTALCTEYYQFVLAQGVCSAIGASALFYATTSAITGWFSKRRGLAFGVAASGASFGGIALPFLFDVVSVRASFEMAVYCVAILLFIFSFTAVIVTTSRVAPSGRQPYRFVHFYLRPYLDPVFALVTLSLTIVYLGLFVPFAFVASHALANGLSLASAFHLIAYLNAGSLAGRLFSGMLSDKAGKFNIYILVCFMSGIVAFPFWYLATTEAGIIVVAAAYGFASGGVLAMYPALIAQISPVREIGTRVGAVSAAIAFGALASLPIAGAIVGGEEGPVANYNGMQIYAGVAMMAGSVIAVIAKGKATRGKLLARE</sequence>
<proteinExistence type="predicted"/>
<comment type="caution">
    <text evidence="1">The sequence shown here is derived from an EMBL/GenBank/DDBJ whole genome shotgun (WGS) entry which is preliminary data.</text>
</comment>
<dbReference type="EMBL" id="MU970043">
    <property type="protein sequence ID" value="KAK9325144.1"/>
    <property type="molecule type" value="Genomic_DNA"/>
</dbReference>
<reference evidence="2" key="1">
    <citation type="journal article" date="2024" name="Front. Bioeng. Biotechnol.">
        <title>Genome-scale model development and genomic sequencing of the oleaginous clade Lipomyces.</title>
        <authorList>
            <person name="Czajka J.J."/>
            <person name="Han Y."/>
            <person name="Kim J."/>
            <person name="Mondo S.J."/>
            <person name="Hofstad B.A."/>
            <person name="Robles A."/>
            <person name="Haridas S."/>
            <person name="Riley R."/>
            <person name="LaButti K."/>
            <person name="Pangilinan J."/>
            <person name="Andreopoulos W."/>
            <person name="Lipzen A."/>
            <person name="Yan J."/>
            <person name="Wang M."/>
            <person name="Ng V."/>
            <person name="Grigoriev I.V."/>
            <person name="Spatafora J.W."/>
            <person name="Magnuson J.K."/>
            <person name="Baker S.E."/>
            <person name="Pomraning K.R."/>
        </authorList>
    </citation>
    <scope>NUCLEOTIDE SEQUENCE [LARGE SCALE GENOMIC DNA]</scope>
    <source>
        <strain evidence="2">CBS 10300</strain>
    </source>
</reference>
<gene>
    <name evidence="1" type="ORF">V1517DRAFT_254633</name>
</gene>
<evidence type="ECO:0000313" key="1">
    <source>
        <dbReference type="EMBL" id="KAK9325144.1"/>
    </source>
</evidence>